<name>A0A952KF10_9PROT</name>
<dbReference type="EMBL" id="JAEKLZ010000301">
    <property type="protein sequence ID" value="MBW8727748.1"/>
    <property type="molecule type" value="Genomic_DNA"/>
</dbReference>
<dbReference type="Proteomes" id="UP000700706">
    <property type="component" value="Unassembled WGS sequence"/>
</dbReference>
<evidence type="ECO:0000256" key="2">
    <source>
        <dbReference type="SAM" id="SignalP"/>
    </source>
</evidence>
<protein>
    <recommendedName>
        <fullName evidence="5">3-keto-disaccharide hydrolase domain-containing protein</fullName>
    </recommendedName>
</protein>
<keyword evidence="2" id="KW-0732">Signal</keyword>
<feature type="signal peptide" evidence="2">
    <location>
        <begin position="1"/>
        <end position="22"/>
    </location>
</feature>
<comment type="caution">
    <text evidence="3">The sequence shown here is derived from an EMBL/GenBank/DDBJ whole genome shotgun (WGS) entry which is preliminary data.</text>
</comment>
<evidence type="ECO:0000313" key="3">
    <source>
        <dbReference type="EMBL" id="MBW8727748.1"/>
    </source>
</evidence>
<dbReference type="AlphaFoldDB" id="A0A952KF10"/>
<dbReference type="Gene3D" id="2.60.120.560">
    <property type="entry name" value="Exo-inulinase, domain 1"/>
    <property type="match status" value="1"/>
</dbReference>
<accession>A0A952KF10</accession>
<feature type="compositionally biased region" description="Pro residues" evidence="1">
    <location>
        <begin position="92"/>
        <end position="115"/>
    </location>
</feature>
<gene>
    <name evidence="3" type="ORF">JF625_21695</name>
</gene>
<proteinExistence type="predicted"/>
<feature type="region of interest" description="Disordered" evidence="1">
    <location>
        <begin position="86"/>
        <end position="116"/>
    </location>
</feature>
<evidence type="ECO:0008006" key="5">
    <source>
        <dbReference type="Google" id="ProtNLM"/>
    </source>
</evidence>
<evidence type="ECO:0000256" key="1">
    <source>
        <dbReference type="SAM" id="MobiDB-lite"/>
    </source>
</evidence>
<evidence type="ECO:0000313" key="4">
    <source>
        <dbReference type="Proteomes" id="UP000700706"/>
    </source>
</evidence>
<sequence length="305" mass="32001">MKPVRAFLPILAAALLSSTILAAPAQAQTQRYAPWQPPGQDQSKAMLDELSRMVSQAERDKAASPDFIADLKGLVQRYSASVAPPAAAAPVPAQPPATAPAPVPAEPPAAAPAPAAPASLAGTRVFSDDFSDGNFTANPAWTSLQGTWTVDKNGLHSDTKAAGGQQGGVAAISLQQGLKNNFGLEFVLADIANQGQFEIRVFQGTSKDSGYRLVYLPSNSPVFALYRAGRSGITQVAQTTNTAPLRRGDRTRLTWTRDAAGRMVVALDGKAIIEASDNGFRDGWNGVMLVNFGGDFAVRSVQGVN</sequence>
<organism evidence="3 4">
    <name type="scientific">Inquilinus limosus</name>
    <dbReference type="NCBI Taxonomy" id="171674"/>
    <lineage>
        <taxon>Bacteria</taxon>
        <taxon>Pseudomonadati</taxon>
        <taxon>Pseudomonadota</taxon>
        <taxon>Alphaproteobacteria</taxon>
        <taxon>Rhodospirillales</taxon>
        <taxon>Rhodospirillaceae</taxon>
        <taxon>Inquilinus</taxon>
    </lineage>
</organism>
<reference evidence="3" key="1">
    <citation type="submission" date="2020-06" db="EMBL/GenBank/DDBJ databases">
        <title>Stable isotope informed genome-resolved metagenomics uncovers potential trophic interactions in rhizosphere soil.</title>
        <authorList>
            <person name="Starr E.P."/>
            <person name="Shi S."/>
            <person name="Blazewicz S.J."/>
            <person name="Koch B.J."/>
            <person name="Probst A.J."/>
            <person name="Hungate B.A."/>
            <person name="Pett-Ridge J."/>
            <person name="Firestone M.K."/>
            <person name="Banfield J.F."/>
        </authorList>
    </citation>
    <scope>NUCLEOTIDE SEQUENCE</scope>
    <source>
        <strain evidence="3">YM_69_17</strain>
    </source>
</reference>
<feature type="chain" id="PRO_5037788006" description="3-keto-disaccharide hydrolase domain-containing protein" evidence="2">
    <location>
        <begin position="23"/>
        <end position="305"/>
    </location>
</feature>